<organism evidence="1 2">
    <name type="scientific">Pandoraea apista</name>
    <dbReference type="NCBI Taxonomy" id="93218"/>
    <lineage>
        <taxon>Bacteria</taxon>
        <taxon>Pseudomonadati</taxon>
        <taxon>Pseudomonadota</taxon>
        <taxon>Betaproteobacteria</taxon>
        <taxon>Burkholderiales</taxon>
        <taxon>Burkholderiaceae</taxon>
        <taxon>Pandoraea</taxon>
    </lineage>
</organism>
<dbReference type="EMBL" id="CABPSX010000005">
    <property type="protein sequence ID" value="VVG72059.1"/>
    <property type="molecule type" value="Genomic_DNA"/>
</dbReference>
<gene>
    <name evidence="1" type="ORF">PAP18089_03051</name>
</gene>
<proteinExistence type="predicted"/>
<accession>A0A5E5P8F6</accession>
<protein>
    <submittedName>
        <fullName evidence="1">Uncharacterized protein</fullName>
    </submittedName>
</protein>
<name>A0A5E5P8F6_9BURK</name>
<evidence type="ECO:0000313" key="1">
    <source>
        <dbReference type="EMBL" id="VVG72059.1"/>
    </source>
</evidence>
<evidence type="ECO:0000313" key="2">
    <source>
        <dbReference type="Proteomes" id="UP000364291"/>
    </source>
</evidence>
<dbReference type="AlphaFoldDB" id="A0A5E5P8F6"/>
<reference evidence="1 2" key="1">
    <citation type="submission" date="2019-08" db="EMBL/GenBank/DDBJ databases">
        <authorList>
            <person name="Peeters C."/>
        </authorList>
    </citation>
    <scope>NUCLEOTIDE SEQUENCE [LARGE SCALE GENOMIC DNA]</scope>
    <source>
        <strain evidence="1 2">LMG 18089</strain>
    </source>
</reference>
<dbReference type="Proteomes" id="UP000364291">
    <property type="component" value="Unassembled WGS sequence"/>
</dbReference>
<sequence>MKRKMITAKTATELNALSSVGPLMPRARVAGNRSP</sequence>